<feature type="region of interest" description="Disordered" evidence="2">
    <location>
        <begin position="110"/>
        <end position="132"/>
    </location>
</feature>
<keyword evidence="5" id="KW-1185">Reference proteome</keyword>
<gene>
    <name evidence="4" type="ORF">A8708_27645</name>
</gene>
<keyword evidence="1" id="KW-0862">Zinc</keyword>
<reference evidence="4 5" key="1">
    <citation type="submission" date="2016-05" db="EMBL/GenBank/DDBJ databases">
        <title>Paenibacillus sp. 1ZS3-15 nov., isolated from the rhizosphere soil.</title>
        <authorList>
            <person name="Zhang X.X."/>
            <person name="Zhang J."/>
        </authorList>
    </citation>
    <scope>NUCLEOTIDE SEQUENCE [LARGE SCALE GENOMIC DNA]</scope>
    <source>
        <strain evidence="4 5">1ZS3-15</strain>
    </source>
</reference>
<keyword evidence="1" id="KW-0479">Metal-binding</keyword>
<organism evidence="4 5">
    <name type="scientific">Paenibacillus oryzisoli</name>
    <dbReference type="NCBI Taxonomy" id="1850517"/>
    <lineage>
        <taxon>Bacteria</taxon>
        <taxon>Bacillati</taxon>
        <taxon>Bacillota</taxon>
        <taxon>Bacilli</taxon>
        <taxon>Bacillales</taxon>
        <taxon>Paenibacillaceae</taxon>
        <taxon>Paenibacillus</taxon>
    </lineage>
</organism>
<keyword evidence="1" id="KW-0863">Zinc-finger</keyword>
<dbReference type="GO" id="GO:0008270">
    <property type="term" value="F:zinc ion binding"/>
    <property type="evidence" value="ECO:0007669"/>
    <property type="project" value="UniProtKB-KW"/>
</dbReference>
<dbReference type="EMBL" id="LYPB01000069">
    <property type="protein sequence ID" value="OAS17801.1"/>
    <property type="molecule type" value="Genomic_DNA"/>
</dbReference>
<sequence length="481" mass="54467">MNHLTESYVDSLAQNSAAIKNGKDLVKKNSFPLLCQSEDGTIIFGECKGSGKDPYRCSVDLAKEGNPVFRCSCPSRQFPCKHNLGLMYAFTSGKPFTTAPVPQDIVDKREKAEKREEKKKEPVDPDAPVAKRKTNKSALIKKIASQLEGVSIAEKLILQLTQSGLGSLDKKTLQTAEDQAKQLGNYYIPGIQTALRELTLQLRADENRENVYTNAIEQLTSLHALIKKSGVYLTSRLDNPDLPLDTESTLEEWIGHAWQIAELREYGRVRSESSALMQLAFRSYTDQARGEFIDEGYWSDLTNGGLHFTKTYRPFRAAKYIREEDSVFGVVEAKELAQYPGDGELNKRVRWEEATFREADSQDYQTIRSAAHQSFPEIIKQVKNQIKNPLSDKRPVALLQFAEVKKTESAYVLIDEQGKQLPLADIPYLNEPTTQLLPMLNLTYLQNQAILVMFEHNWQQNRLEAQPLSIVTTNEIVRLLY</sequence>
<evidence type="ECO:0000256" key="1">
    <source>
        <dbReference type="PROSITE-ProRule" id="PRU00325"/>
    </source>
</evidence>
<dbReference type="RefSeq" id="WP_068664736.1">
    <property type="nucleotide sequence ID" value="NZ_LYPB01000069.1"/>
</dbReference>
<comment type="caution">
    <text evidence="4">The sequence shown here is derived from an EMBL/GenBank/DDBJ whole genome shotgun (WGS) entry which is preliminary data.</text>
</comment>
<proteinExistence type="predicted"/>
<dbReference type="OrthoDB" id="9816340at2"/>
<dbReference type="STRING" id="1850517.A8708_27645"/>
<name>A0A198A9P8_9BACL</name>
<feature type="compositionally biased region" description="Basic and acidic residues" evidence="2">
    <location>
        <begin position="110"/>
        <end position="123"/>
    </location>
</feature>
<feature type="domain" description="SWIM-type" evidence="3">
    <location>
        <begin position="55"/>
        <end position="91"/>
    </location>
</feature>
<evidence type="ECO:0000259" key="3">
    <source>
        <dbReference type="PROSITE" id="PS50966"/>
    </source>
</evidence>
<dbReference type="Proteomes" id="UP000078454">
    <property type="component" value="Unassembled WGS sequence"/>
</dbReference>
<dbReference type="PROSITE" id="PS50966">
    <property type="entry name" value="ZF_SWIM"/>
    <property type="match status" value="1"/>
</dbReference>
<evidence type="ECO:0000256" key="2">
    <source>
        <dbReference type="SAM" id="MobiDB-lite"/>
    </source>
</evidence>
<evidence type="ECO:0000313" key="5">
    <source>
        <dbReference type="Proteomes" id="UP000078454"/>
    </source>
</evidence>
<dbReference type="AlphaFoldDB" id="A0A198A9P8"/>
<accession>A0A198A9P8</accession>
<evidence type="ECO:0000313" key="4">
    <source>
        <dbReference type="EMBL" id="OAS17801.1"/>
    </source>
</evidence>
<dbReference type="InterPro" id="IPR007527">
    <property type="entry name" value="Znf_SWIM"/>
</dbReference>
<protein>
    <recommendedName>
        <fullName evidence="3">SWIM-type domain-containing protein</fullName>
    </recommendedName>
</protein>